<dbReference type="Gene3D" id="3.40.50.300">
    <property type="entry name" value="P-loop containing nucleotide triphosphate hydrolases"/>
    <property type="match status" value="1"/>
</dbReference>
<dbReference type="InterPro" id="IPR027417">
    <property type="entry name" value="P-loop_NTPase"/>
</dbReference>
<proteinExistence type="predicted"/>
<dbReference type="AlphaFoldDB" id="A0A949N3P5"/>
<protein>
    <submittedName>
        <fullName evidence="2">AAA family ATPase</fullName>
    </submittedName>
</protein>
<dbReference type="SUPFAM" id="SSF52540">
    <property type="entry name" value="P-loop containing nucleoside triphosphate hydrolases"/>
    <property type="match status" value="1"/>
</dbReference>
<organism evidence="2 3">
    <name type="scientific">Streptomyces tardus</name>
    <dbReference type="NCBI Taxonomy" id="2780544"/>
    <lineage>
        <taxon>Bacteria</taxon>
        <taxon>Bacillati</taxon>
        <taxon>Actinomycetota</taxon>
        <taxon>Actinomycetes</taxon>
        <taxon>Kitasatosporales</taxon>
        <taxon>Streptomycetaceae</taxon>
        <taxon>Streptomyces</taxon>
    </lineage>
</organism>
<feature type="region of interest" description="Disordered" evidence="1">
    <location>
        <begin position="1"/>
        <end position="21"/>
    </location>
</feature>
<evidence type="ECO:0000313" key="2">
    <source>
        <dbReference type="EMBL" id="MBU7597079.1"/>
    </source>
</evidence>
<dbReference type="Proteomes" id="UP000694501">
    <property type="component" value="Unassembled WGS sequence"/>
</dbReference>
<dbReference type="EMBL" id="JAELVF020000001">
    <property type="protein sequence ID" value="MBU7597079.1"/>
    <property type="molecule type" value="Genomic_DNA"/>
</dbReference>
<name>A0A949N3P5_9ACTN</name>
<sequence length="203" mass="21513">MSGAPTAGEGDGEGVGPPVGPPVDMKAPVVVITGIPGSGKSTIGALLAERFERAALIEGDTLRRMVVSGRVEMSPEQDPQALLQYGLRLRHLACLARSYSAAGFPVIAEDNILGAYLEEFVAMLGDTVTAHVVVLAPRAEVVRGRDAARPHHAYGDDGWGAEALDATFREETARIGHWLDTSEQSASETADTVWRLLGLGEER</sequence>
<reference evidence="2" key="1">
    <citation type="submission" date="2021-06" db="EMBL/GenBank/DDBJ databases">
        <title>Sequencing of actinobacteria type strains.</title>
        <authorList>
            <person name="Nguyen G.-S."/>
            <person name="Wentzel A."/>
        </authorList>
    </citation>
    <scope>NUCLEOTIDE SEQUENCE</scope>
    <source>
        <strain evidence="2">P38-E01</strain>
    </source>
</reference>
<evidence type="ECO:0000313" key="3">
    <source>
        <dbReference type="Proteomes" id="UP000694501"/>
    </source>
</evidence>
<accession>A0A949N3P5</accession>
<keyword evidence="3" id="KW-1185">Reference proteome</keyword>
<dbReference type="Pfam" id="PF13671">
    <property type="entry name" value="AAA_33"/>
    <property type="match status" value="1"/>
</dbReference>
<comment type="caution">
    <text evidence="2">The sequence shown here is derived from an EMBL/GenBank/DDBJ whole genome shotgun (WGS) entry which is preliminary data.</text>
</comment>
<evidence type="ECO:0000256" key="1">
    <source>
        <dbReference type="SAM" id="MobiDB-lite"/>
    </source>
</evidence>
<gene>
    <name evidence="2" type="ORF">JGS22_005360</name>
</gene>
<dbReference type="RefSeq" id="WP_211041469.1">
    <property type="nucleotide sequence ID" value="NZ_JAELVF020000001.1"/>
</dbReference>